<keyword evidence="2" id="KW-0805">Transcription regulation</keyword>
<dbReference type="Pfam" id="PF01325">
    <property type="entry name" value="Fe_dep_repress"/>
    <property type="match status" value="1"/>
</dbReference>
<dbReference type="SMART" id="SM00529">
    <property type="entry name" value="HTH_DTXR"/>
    <property type="match status" value="1"/>
</dbReference>
<dbReference type="PANTHER" id="PTHR33238:SF7">
    <property type="entry name" value="IRON-DEPENDENT TRANSCRIPTIONAL REGULATOR"/>
    <property type="match status" value="1"/>
</dbReference>
<dbReference type="RefSeq" id="WP_053985559.1">
    <property type="nucleotide sequence ID" value="NZ_JAQIFT010000068.1"/>
</dbReference>
<dbReference type="GO" id="GO:0046914">
    <property type="term" value="F:transition metal ion binding"/>
    <property type="evidence" value="ECO:0007669"/>
    <property type="project" value="InterPro"/>
</dbReference>
<keyword evidence="8" id="KW-1185">Reference proteome</keyword>
<feature type="domain" description="HTH dtxR-type" evidence="5">
    <location>
        <begin position="1"/>
        <end position="57"/>
    </location>
</feature>
<protein>
    <recommendedName>
        <fullName evidence="9">Metal-dependent transcriptional regulator</fullName>
    </recommendedName>
</protein>
<name>A0AA42DRW7_9FIRM</name>
<evidence type="ECO:0000313" key="8">
    <source>
        <dbReference type="Proteomes" id="UP001169242"/>
    </source>
</evidence>
<dbReference type="InterPro" id="IPR001367">
    <property type="entry name" value="Fe_dep_repressor"/>
</dbReference>
<dbReference type="InterPro" id="IPR022687">
    <property type="entry name" value="HTH_DTXR"/>
</dbReference>
<dbReference type="InterPro" id="IPR022689">
    <property type="entry name" value="Iron_dep_repressor"/>
</dbReference>
<dbReference type="InterPro" id="IPR050536">
    <property type="entry name" value="DtxR_MntR_Metal-Reg"/>
</dbReference>
<dbReference type="AlphaFoldDB" id="A0AA42DRW7"/>
<dbReference type="Pfam" id="PF02742">
    <property type="entry name" value="Fe_dep_repr_C"/>
    <property type="match status" value="1"/>
</dbReference>
<evidence type="ECO:0000259" key="5">
    <source>
        <dbReference type="Pfam" id="PF01325"/>
    </source>
</evidence>
<dbReference type="Gene3D" id="1.10.10.10">
    <property type="entry name" value="Winged helix-like DNA-binding domain superfamily/Winged helix DNA-binding domain"/>
    <property type="match status" value="1"/>
</dbReference>
<dbReference type="Proteomes" id="UP001169242">
    <property type="component" value="Unassembled WGS sequence"/>
</dbReference>
<dbReference type="GO" id="GO:0003700">
    <property type="term" value="F:DNA-binding transcription factor activity"/>
    <property type="evidence" value="ECO:0007669"/>
    <property type="project" value="InterPro"/>
</dbReference>
<evidence type="ECO:0000256" key="1">
    <source>
        <dbReference type="ARBA" id="ARBA00007871"/>
    </source>
</evidence>
<reference evidence="7" key="1">
    <citation type="journal article" date="2023" name="Int. J. Syst. Evol. Microbiol.">
        <title>&lt;i&gt;Holtiella tumoricola&lt;/i&gt; gen. nov. sp. nov., isolated from a human clinical sample.</title>
        <authorList>
            <person name="Allen-Vercoe E."/>
            <person name="Daigneault M.C."/>
            <person name="Vancuren S.J."/>
            <person name="Cochrane K."/>
            <person name="O'Neal L.L."/>
            <person name="Sankaranarayanan K."/>
            <person name="Lawson P.A."/>
        </authorList>
    </citation>
    <scope>NUCLEOTIDE SEQUENCE</scope>
    <source>
        <strain evidence="7">CC70A</strain>
    </source>
</reference>
<dbReference type="SUPFAM" id="SSF46785">
    <property type="entry name" value="Winged helix' DNA-binding domain"/>
    <property type="match status" value="1"/>
</dbReference>
<keyword evidence="3" id="KW-0238">DNA-binding</keyword>
<dbReference type="PANTHER" id="PTHR33238">
    <property type="entry name" value="IRON (METAL) DEPENDENT REPRESSOR, DTXR FAMILY"/>
    <property type="match status" value="1"/>
</dbReference>
<dbReference type="EMBL" id="JAQIFT010000068">
    <property type="protein sequence ID" value="MDA3733918.1"/>
    <property type="molecule type" value="Genomic_DNA"/>
</dbReference>
<evidence type="ECO:0000259" key="6">
    <source>
        <dbReference type="Pfam" id="PF02742"/>
    </source>
</evidence>
<evidence type="ECO:0000256" key="4">
    <source>
        <dbReference type="ARBA" id="ARBA00023163"/>
    </source>
</evidence>
<dbReference type="InterPro" id="IPR036421">
    <property type="entry name" value="Fe_dep_repressor_sf"/>
</dbReference>
<evidence type="ECO:0000256" key="2">
    <source>
        <dbReference type="ARBA" id="ARBA00023015"/>
    </source>
</evidence>
<keyword evidence="4" id="KW-0804">Transcription</keyword>
<evidence type="ECO:0000313" key="7">
    <source>
        <dbReference type="EMBL" id="MDA3733918.1"/>
    </source>
</evidence>
<proteinExistence type="inferred from homology"/>
<gene>
    <name evidence="7" type="ORF">PBV87_20805</name>
</gene>
<organism evidence="7 8">
    <name type="scientific">Holtiella tumoricola</name>
    <dbReference type="NCBI Taxonomy" id="3018743"/>
    <lineage>
        <taxon>Bacteria</taxon>
        <taxon>Bacillati</taxon>
        <taxon>Bacillota</taxon>
        <taxon>Clostridia</taxon>
        <taxon>Lachnospirales</taxon>
        <taxon>Cellulosilyticaceae</taxon>
        <taxon>Holtiella</taxon>
    </lineage>
</organism>
<sequence length="149" mass="17966">MLSSSLEQYLIHIYKLSEQGQEIKSSELSTELNMPLKKTIQALQRMHFQKYIVYLAYQPITITDKGKEMAKYLISRDELIDEFLDILQLTNNREEEREGMKQFLSYEALESVERFVCFVRQYPEIINRYRLYSKRKMRIKILEPLPEEE</sequence>
<dbReference type="GO" id="GO:0046983">
    <property type="term" value="F:protein dimerization activity"/>
    <property type="evidence" value="ECO:0007669"/>
    <property type="project" value="InterPro"/>
</dbReference>
<feature type="domain" description="Iron dependent repressor metal binding and dimerisation" evidence="6">
    <location>
        <begin position="63"/>
        <end position="124"/>
    </location>
</feature>
<evidence type="ECO:0000256" key="3">
    <source>
        <dbReference type="ARBA" id="ARBA00023125"/>
    </source>
</evidence>
<evidence type="ECO:0008006" key="9">
    <source>
        <dbReference type="Google" id="ProtNLM"/>
    </source>
</evidence>
<dbReference type="GO" id="GO:0003677">
    <property type="term" value="F:DNA binding"/>
    <property type="evidence" value="ECO:0007669"/>
    <property type="project" value="UniProtKB-KW"/>
</dbReference>
<dbReference type="InterPro" id="IPR036388">
    <property type="entry name" value="WH-like_DNA-bd_sf"/>
</dbReference>
<accession>A0AA42DRW7</accession>
<dbReference type="InterPro" id="IPR036390">
    <property type="entry name" value="WH_DNA-bd_sf"/>
</dbReference>
<comment type="caution">
    <text evidence="7">The sequence shown here is derived from an EMBL/GenBank/DDBJ whole genome shotgun (WGS) entry which is preliminary data.</text>
</comment>
<dbReference type="SUPFAM" id="SSF47979">
    <property type="entry name" value="Iron-dependent repressor protein, dimerization domain"/>
    <property type="match status" value="1"/>
</dbReference>
<comment type="similarity">
    <text evidence="1">Belongs to the DtxR/MntR family.</text>
</comment>